<evidence type="ECO:0000313" key="3">
    <source>
        <dbReference type="Proteomes" id="UP000231464"/>
    </source>
</evidence>
<feature type="transmembrane region" description="Helical" evidence="1">
    <location>
        <begin position="116"/>
        <end position="134"/>
    </location>
</feature>
<keyword evidence="1" id="KW-0812">Transmembrane</keyword>
<keyword evidence="1" id="KW-1133">Transmembrane helix</keyword>
<feature type="transmembrane region" description="Helical" evidence="1">
    <location>
        <begin position="168"/>
        <end position="195"/>
    </location>
</feature>
<feature type="transmembrane region" description="Helical" evidence="1">
    <location>
        <begin position="12"/>
        <end position="34"/>
    </location>
</feature>
<evidence type="ECO:0008006" key="4">
    <source>
        <dbReference type="Google" id="ProtNLM"/>
    </source>
</evidence>
<feature type="transmembrane region" description="Helical" evidence="1">
    <location>
        <begin position="207"/>
        <end position="235"/>
    </location>
</feature>
<reference evidence="3" key="1">
    <citation type="submission" date="2017-09" db="EMBL/GenBank/DDBJ databases">
        <title>Depth-based differentiation of microbial function through sediment-hosted aquifers and enrichment of novel symbionts in the deep terrestrial subsurface.</title>
        <authorList>
            <person name="Probst A.J."/>
            <person name="Ladd B."/>
            <person name="Jarett J.K."/>
            <person name="Geller-Mcgrath D.E."/>
            <person name="Sieber C.M.K."/>
            <person name="Emerson J.B."/>
            <person name="Anantharaman K."/>
            <person name="Thomas B.C."/>
            <person name="Malmstrom R."/>
            <person name="Stieglmeier M."/>
            <person name="Klingl A."/>
            <person name="Woyke T."/>
            <person name="Ryan C.M."/>
            <person name="Banfield J.F."/>
        </authorList>
    </citation>
    <scope>NUCLEOTIDE SEQUENCE [LARGE SCALE GENOMIC DNA]</scope>
</reference>
<sequence>MYINSQFFQRNQILRSILTLVFFISLLVIFFLPLADNDFGWHYRCGMQIMQSRGVCQGGEFLYFLSDYQWANPNFLYDIFIANVFNHFGFLGLSFLGSLILTLVIIWIYKSSPAGIFIKIPLIYLAIFLSWPVLSLGFRSQILSLLFGALTFYFLGAKKESHLKKIIWLVPLFGVWANTHPSFFLGPLIFALYLIGQWLGFLRKKVLLKTVAITSIVFCLSSIATLLNPFGYYIYEEVYRHWQMPLSTLIAEWVPPLLWPSVIIIVLTGIFIIYNVLKNKFDFFATAVLLIAAFFSLKARRNLPFFYFYYLYLVLKNLNFKINEKWGRYFEYFL</sequence>
<feature type="transmembrane region" description="Helical" evidence="1">
    <location>
        <begin position="256"/>
        <end position="277"/>
    </location>
</feature>
<dbReference type="EMBL" id="PFBP01000007">
    <property type="protein sequence ID" value="PIT90074.1"/>
    <property type="molecule type" value="Genomic_DNA"/>
</dbReference>
<feature type="non-terminal residue" evidence="2">
    <location>
        <position position="334"/>
    </location>
</feature>
<proteinExistence type="predicted"/>
<keyword evidence="1" id="KW-0472">Membrane</keyword>
<accession>A0A2M6WBD6</accession>
<comment type="caution">
    <text evidence="2">The sequence shown here is derived from an EMBL/GenBank/DDBJ whole genome shotgun (WGS) entry which is preliminary data.</text>
</comment>
<protein>
    <recommendedName>
        <fullName evidence="4">Glycosyltransferase RgtA/B/C/D-like domain-containing protein</fullName>
    </recommendedName>
</protein>
<dbReference type="AlphaFoldDB" id="A0A2M6WBD6"/>
<gene>
    <name evidence="2" type="ORF">COU23_00530</name>
</gene>
<organism evidence="2 3">
    <name type="scientific">Candidatus Kuenenbacteria bacterium CG10_big_fil_rev_8_21_14_0_10_36_11</name>
    <dbReference type="NCBI Taxonomy" id="1974618"/>
    <lineage>
        <taxon>Bacteria</taxon>
        <taxon>Candidatus Kueneniibacteriota</taxon>
    </lineage>
</organism>
<evidence type="ECO:0000313" key="2">
    <source>
        <dbReference type="EMBL" id="PIT90074.1"/>
    </source>
</evidence>
<feature type="transmembrane region" description="Helical" evidence="1">
    <location>
        <begin position="88"/>
        <end position="109"/>
    </location>
</feature>
<evidence type="ECO:0000256" key="1">
    <source>
        <dbReference type="SAM" id="Phobius"/>
    </source>
</evidence>
<dbReference type="Proteomes" id="UP000231464">
    <property type="component" value="Unassembled WGS sequence"/>
</dbReference>
<name>A0A2M6WBD6_9BACT</name>